<dbReference type="Proteomes" id="UP000197679">
    <property type="component" value="Chromosome"/>
</dbReference>
<dbReference type="Pfam" id="PF04851">
    <property type="entry name" value="ResIII"/>
    <property type="match status" value="1"/>
</dbReference>
<dbReference type="InterPro" id="IPR006935">
    <property type="entry name" value="Helicase/UvrB_N"/>
</dbReference>
<dbReference type="PROSITE" id="PS51194">
    <property type="entry name" value="HELICASE_CTER"/>
    <property type="match status" value="1"/>
</dbReference>
<dbReference type="REBASE" id="210405">
    <property type="entry name" value="Mar14ORF869P"/>
</dbReference>
<dbReference type="InterPro" id="IPR050742">
    <property type="entry name" value="Helicase_Restrict-Modif_Enz"/>
</dbReference>
<name>A0A218NNV4_9ARCH</name>
<dbReference type="GeneID" id="33314415"/>
<dbReference type="GO" id="GO:0003677">
    <property type="term" value="F:DNA binding"/>
    <property type="evidence" value="ECO:0007669"/>
    <property type="project" value="InterPro"/>
</dbReference>
<dbReference type="Gene3D" id="3.40.50.300">
    <property type="entry name" value="P-loop containing nucleotide triphosphate hydrolases"/>
    <property type="match status" value="2"/>
</dbReference>
<dbReference type="PANTHER" id="PTHR47396:SF1">
    <property type="entry name" value="ATP-DEPENDENT HELICASE IRC3-RELATED"/>
    <property type="match status" value="1"/>
</dbReference>
<dbReference type="OrthoDB" id="75806at2157"/>
<keyword evidence="3" id="KW-1185">Reference proteome</keyword>
<dbReference type="InterPro" id="IPR001650">
    <property type="entry name" value="Helicase_C-like"/>
</dbReference>
<dbReference type="GO" id="GO:0005829">
    <property type="term" value="C:cytosol"/>
    <property type="evidence" value="ECO:0007669"/>
    <property type="project" value="TreeGrafter"/>
</dbReference>
<evidence type="ECO:0000313" key="2">
    <source>
        <dbReference type="EMBL" id="ASI14152.1"/>
    </source>
</evidence>
<proteinExistence type="predicted"/>
<dbReference type="GO" id="GO:0016787">
    <property type="term" value="F:hydrolase activity"/>
    <property type="evidence" value="ECO:0007669"/>
    <property type="project" value="InterPro"/>
</dbReference>
<dbReference type="EMBL" id="CP019964">
    <property type="protein sequence ID" value="ASI14152.1"/>
    <property type="molecule type" value="Genomic_DNA"/>
</dbReference>
<feature type="domain" description="Helicase C-terminal" evidence="1">
    <location>
        <begin position="360"/>
        <end position="519"/>
    </location>
</feature>
<evidence type="ECO:0000313" key="3">
    <source>
        <dbReference type="Proteomes" id="UP000197679"/>
    </source>
</evidence>
<dbReference type="KEGG" id="marh:Mia14_0870"/>
<evidence type="ECO:0000259" key="1">
    <source>
        <dbReference type="PROSITE" id="PS51194"/>
    </source>
</evidence>
<dbReference type="GO" id="GO:0005524">
    <property type="term" value="F:ATP binding"/>
    <property type="evidence" value="ECO:0007669"/>
    <property type="project" value="InterPro"/>
</dbReference>
<dbReference type="InterPro" id="IPR027417">
    <property type="entry name" value="P-loop_NTPase"/>
</dbReference>
<dbReference type="RefSeq" id="WP_088820446.1">
    <property type="nucleotide sequence ID" value="NZ_CP019964.1"/>
</dbReference>
<dbReference type="AlphaFoldDB" id="A0A218NNV4"/>
<dbReference type="PANTHER" id="PTHR47396">
    <property type="entry name" value="TYPE I RESTRICTION ENZYME ECOKI R PROTEIN"/>
    <property type="match status" value="1"/>
</dbReference>
<gene>
    <name evidence="2" type="ORF">Mia14_0870</name>
</gene>
<sequence>MNPFEEPETRVQTTAPLVEALRSEVRNWRNSGYYGTSKTTRRLLQFWFDDEHKIIDEKFRYYFAQKEAIETLIYIYEVKKFRKMSDLILNYDSTKKIAYNPNEYLFPKYCFKMATGSGKTYVMALAIVWSYFNNIMEDNEEMPRNFLIIAPNIAVYERLKEDFSDSKIFNSGVMIPDEFQHLWEFESVTEDYIPTRSTKGRLYLTNVQRIYERDNAPVNPIQEIVGKKPSDTIRYYDQIMGEINALTSLGIINDEAHHVWDKDIIWNQFILTCNDLLKKKGKELSFQLDFTATPKRQDSGSIFEWVITDFPLADAIRCGIVKSPIIGEVENPHETPSDRADVIYRDYIEAGCRRWSYYNGVMDKVKKHPIIFFMATKTSEAEDINNYLQTKNEFKGKTLIIHTNLKGEISDKEWQKLKQETREIDTSHKYRAIVSVLMLREGWDVKNVCVIVGLRPFTSKAEILPEQALGRGLRLMFGPESGYEETVDVFGTKAFVDYIDEEMRKQGVDIKRYKERNLPTVTNIFPDTLRKSEFNFRIPVLSPKYKRENRSFNEIDISTLPQGKFDLDLETYTNIKSAVGRDALTEKERWRDRWEQPIPENYPSVISYLANIILRACKIPSRNSELVGKLDSYVTNSIFTAALTQDVKDDYRFLQAISEPKIVDFLTELFVKVINKLTILSTEVRLQSESREVKDIRPSLTRKKTYTPKKCILNLVPVANDFEYDFCKFLDNDASDVKKYIKNDNNLNFYLEYVNDKKGLSYYLPDFVVVCDSENYIIETKGEESVEVKNKDKRAREWCEDSTKLTGSKWTYLKVPETVFKNNREVKTVKKLEEIVRSYESVEKI</sequence>
<organism evidence="2 3">
    <name type="scientific">Candidatus Mancarchaeum acidiphilum</name>
    <dbReference type="NCBI Taxonomy" id="1920749"/>
    <lineage>
        <taxon>Archaea</taxon>
        <taxon>Candidatus Micrarchaeota</taxon>
        <taxon>Candidatus Mancarchaeum</taxon>
    </lineage>
</organism>
<accession>A0A218NNV4</accession>
<protein>
    <submittedName>
        <fullName evidence="2">Type III restriction-modification enzyme subunit R</fullName>
    </submittedName>
</protein>
<dbReference type="SUPFAM" id="SSF52540">
    <property type="entry name" value="P-loop containing nucleoside triphosphate hydrolases"/>
    <property type="match status" value="1"/>
</dbReference>
<reference evidence="2 3" key="1">
    <citation type="journal article" date="2017" name="Nat. Commun.">
        <title>'ARMAN' archaea depend on association with euryarchaeal host in culture and in situ.</title>
        <authorList>
            <person name="Golyshina O."/>
            <person name="Toshchakov S."/>
            <person name="Makarova K."/>
            <person name="Gavrilov S."/>
            <person name="Korzhenkov A."/>
            <person name="La Cono V."/>
            <person name="Arcadi E."/>
            <person name="Nechitaylo T."/>
            <person name="Ferrer M."/>
            <person name="Kublanov I."/>
            <person name="Wolf Y."/>
            <person name="Yakimov M."/>
            <person name="Golyshin P."/>
            <person name="Slesarev A."/>
            <person name="Kozyavkin S."/>
        </authorList>
    </citation>
    <scope>NUCLEOTIDE SEQUENCE [LARGE SCALE GENOMIC DNA]</scope>
    <source>
        <strain evidence="2 3">Mia14</strain>
    </source>
</reference>